<gene>
    <name evidence="1" type="ORF">DSW25_00435</name>
</gene>
<dbReference type="AlphaFoldDB" id="A0A073J084"/>
<keyword evidence="2" id="KW-1185">Reference proteome</keyword>
<evidence type="ECO:0000313" key="1">
    <source>
        <dbReference type="EMBL" id="KEJ91042.1"/>
    </source>
</evidence>
<dbReference type="Proteomes" id="UP000027734">
    <property type="component" value="Unassembled WGS sequence"/>
</dbReference>
<reference evidence="1 2" key="1">
    <citation type="submission" date="2014-01" db="EMBL/GenBank/DDBJ databases">
        <title>Sulfitobacter donghicola JCM 14565 Genome Sequencing.</title>
        <authorList>
            <person name="Lai Q."/>
            <person name="Hong Z."/>
        </authorList>
    </citation>
    <scope>NUCLEOTIDE SEQUENCE [LARGE SCALE GENOMIC DNA]</scope>
    <source>
        <strain evidence="1 2">JCM 14565</strain>
    </source>
</reference>
<proteinExistence type="predicted"/>
<dbReference type="EMBL" id="JAMC01000001">
    <property type="protein sequence ID" value="KEJ91042.1"/>
    <property type="molecule type" value="Genomic_DNA"/>
</dbReference>
<accession>A0A073J084</accession>
<sequence>MLEAPSLSTRRETLVTLIEFALRGGSDGELLQ</sequence>
<comment type="caution">
    <text evidence="1">The sequence shown here is derived from an EMBL/GenBank/DDBJ whole genome shotgun (WGS) entry which is preliminary data.</text>
</comment>
<protein>
    <submittedName>
        <fullName evidence="1">Uncharacterized protein</fullName>
    </submittedName>
</protein>
<organism evidence="1 2">
    <name type="scientific">Sulfitobacter donghicola DSW-25 = KCTC 12864 = JCM 14565</name>
    <dbReference type="NCBI Taxonomy" id="1300350"/>
    <lineage>
        <taxon>Bacteria</taxon>
        <taxon>Pseudomonadati</taxon>
        <taxon>Pseudomonadota</taxon>
        <taxon>Alphaproteobacteria</taxon>
        <taxon>Rhodobacterales</taxon>
        <taxon>Roseobacteraceae</taxon>
        <taxon>Sulfitobacter</taxon>
    </lineage>
</organism>
<name>A0A073J084_9RHOB</name>
<dbReference type="STRING" id="1300350.Z948_1374"/>
<evidence type="ECO:0000313" key="2">
    <source>
        <dbReference type="Proteomes" id="UP000027734"/>
    </source>
</evidence>